<proteinExistence type="predicted"/>
<accession>A0ABT4DWC1</accession>
<feature type="compositionally biased region" description="Acidic residues" evidence="1">
    <location>
        <begin position="12"/>
        <end position="25"/>
    </location>
</feature>
<sequence>MTIHDDAVNAALDDEIEQQDEEQDESGFADVYVIQLLYKDKPQVSREALYEKMQQYTGEVQLAKEDAAAEEPQQSLAVWEANGDNPEETGDVMLFFHMNLMVSYQDGEMPAQTCIMTSDTTVEAESFETALQQAWHWPEARAAVAGCGHSLLLTDFCARGLDYKERLQMISGALRALVETAPCEAIYFQASDNIVHPQAYVEALNAGQRLYGAMNVRFYNVAGRDEMLMDTCGLAALGLPDVQCHFRDMEPNAVASWIGDIAYYLFEQGDIIQDGETVGSDELRWLCEHQYALAAPRRYVLDLNPGPEHYAGVQHHGQDERSE</sequence>
<evidence type="ECO:0000313" key="4">
    <source>
        <dbReference type="Proteomes" id="UP001207626"/>
    </source>
</evidence>
<protein>
    <submittedName>
        <fullName evidence="3">DUF4261 domain-containing protein</fullName>
    </submittedName>
</protein>
<dbReference type="Pfam" id="PF14080">
    <property type="entry name" value="DUF4261"/>
    <property type="match status" value="1"/>
</dbReference>
<reference evidence="3 4" key="1">
    <citation type="submission" date="2022-05" db="EMBL/GenBank/DDBJ databases">
        <title>Genome Sequencing of Bee-Associated Microbes.</title>
        <authorList>
            <person name="Dunlap C."/>
        </authorList>
    </citation>
    <scope>NUCLEOTIDE SEQUENCE [LARGE SCALE GENOMIC DNA]</scope>
    <source>
        <strain evidence="3 4">NRRL NRS-1438</strain>
    </source>
</reference>
<name>A0ABT4DWC1_9BACL</name>
<dbReference type="RefSeq" id="WP_087432197.1">
    <property type="nucleotide sequence ID" value="NZ_JAMDLV010000074.1"/>
</dbReference>
<feature type="domain" description="DUF4261" evidence="2">
    <location>
        <begin position="230"/>
        <end position="304"/>
    </location>
</feature>
<evidence type="ECO:0000259" key="2">
    <source>
        <dbReference type="Pfam" id="PF14080"/>
    </source>
</evidence>
<feature type="region of interest" description="Disordered" evidence="1">
    <location>
        <begin position="1"/>
        <end position="25"/>
    </location>
</feature>
<organism evidence="3 4">
    <name type="scientific">Paenibacillus apiarius</name>
    <dbReference type="NCBI Taxonomy" id="46240"/>
    <lineage>
        <taxon>Bacteria</taxon>
        <taxon>Bacillati</taxon>
        <taxon>Bacillota</taxon>
        <taxon>Bacilli</taxon>
        <taxon>Bacillales</taxon>
        <taxon>Paenibacillaceae</taxon>
        <taxon>Paenibacillus</taxon>
    </lineage>
</organism>
<evidence type="ECO:0000256" key="1">
    <source>
        <dbReference type="SAM" id="MobiDB-lite"/>
    </source>
</evidence>
<gene>
    <name evidence="3" type="ORF">M5X09_18595</name>
</gene>
<dbReference type="InterPro" id="IPR025357">
    <property type="entry name" value="DUF4261"/>
</dbReference>
<evidence type="ECO:0000313" key="3">
    <source>
        <dbReference type="EMBL" id="MCY9521650.1"/>
    </source>
</evidence>
<dbReference type="Proteomes" id="UP001207626">
    <property type="component" value="Unassembled WGS sequence"/>
</dbReference>
<dbReference type="EMBL" id="JAMDLW010000024">
    <property type="protein sequence ID" value="MCY9521650.1"/>
    <property type="molecule type" value="Genomic_DNA"/>
</dbReference>
<keyword evidence="4" id="KW-1185">Reference proteome</keyword>
<comment type="caution">
    <text evidence="3">The sequence shown here is derived from an EMBL/GenBank/DDBJ whole genome shotgun (WGS) entry which is preliminary data.</text>
</comment>